<evidence type="ECO:0000313" key="6">
    <source>
        <dbReference type="Proteomes" id="UP000410492"/>
    </source>
</evidence>
<dbReference type="AlphaFoldDB" id="A0A653BZX3"/>
<evidence type="ECO:0000313" key="5">
    <source>
        <dbReference type="EMBL" id="VEN41195.1"/>
    </source>
</evidence>
<name>A0A653BZX3_CALMS</name>
<feature type="compositionally biased region" description="Polar residues" evidence="4">
    <location>
        <begin position="416"/>
        <end position="432"/>
    </location>
</feature>
<dbReference type="PANTHER" id="PTHR12940">
    <property type="entry name" value="ES-2 PROTEIN - RELATED"/>
    <property type="match status" value="1"/>
</dbReference>
<dbReference type="PANTHER" id="PTHR12940:SF0">
    <property type="entry name" value="SPLICING FACTOR ESS-2 HOMOLOG"/>
    <property type="match status" value="1"/>
</dbReference>
<feature type="compositionally biased region" description="Acidic residues" evidence="4">
    <location>
        <begin position="121"/>
        <end position="131"/>
    </location>
</feature>
<dbReference type="GO" id="GO:0071013">
    <property type="term" value="C:catalytic step 2 spliceosome"/>
    <property type="evidence" value="ECO:0007669"/>
    <property type="project" value="TreeGrafter"/>
</dbReference>
<comment type="subcellular location">
    <subcellularLocation>
        <location evidence="1">Nucleus</location>
    </subcellularLocation>
</comment>
<dbReference type="InterPro" id="IPR019148">
    <property type="entry name" value="Nuclear_protein_DGCR14_ESS-2"/>
</dbReference>
<dbReference type="Proteomes" id="UP000410492">
    <property type="component" value="Unassembled WGS sequence"/>
</dbReference>
<keyword evidence="6" id="KW-1185">Reference proteome</keyword>
<evidence type="ECO:0000256" key="2">
    <source>
        <dbReference type="ARBA" id="ARBA00009072"/>
    </source>
</evidence>
<feature type="compositionally biased region" description="Polar residues" evidence="4">
    <location>
        <begin position="378"/>
        <end position="395"/>
    </location>
</feature>
<feature type="region of interest" description="Disordered" evidence="4">
    <location>
        <begin position="319"/>
        <end position="395"/>
    </location>
</feature>
<reference evidence="5 6" key="1">
    <citation type="submission" date="2019-01" db="EMBL/GenBank/DDBJ databases">
        <authorList>
            <person name="Sayadi A."/>
        </authorList>
    </citation>
    <scope>NUCLEOTIDE SEQUENCE [LARGE SCALE GENOMIC DNA]</scope>
</reference>
<feature type="region of interest" description="Disordered" evidence="4">
    <location>
        <begin position="416"/>
        <end position="449"/>
    </location>
</feature>
<organism evidence="5 6">
    <name type="scientific">Callosobruchus maculatus</name>
    <name type="common">Southern cowpea weevil</name>
    <name type="synonym">Pulse bruchid</name>
    <dbReference type="NCBI Taxonomy" id="64391"/>
    <lineage>
        <taxon>Eukaryota</taxon>
        <taxon>Metazoa</taxon>
        <taxon>Ecdysozoa</taxon>
        <taxon>Arthropoda</taxon>
        <taxon>Hexapoda</taxon>
        <taxon>Insecta</taxon>
        <taxon>Pterygota</taxon>
        <taxon>Neoptera</taxon>
        <taxon>Endopterygota</taxon>
        <taxon>Coleoptera</taxon>
        <taxon>Polyphaga</taxon>
        <taxon>Cucujiformia</taxon>
        <taxon>Chrysomeloidea</taxon>
        <taxon>Chrysomelidae</taxon>
        <taxon>Bruchinae</taxon>
        <taxon>Bruchini</taxon>
        <taxon>Callosobruchus</taxon>
    </lineage>
</organism>
<feature type="region of interest" description="Disordered" evidence="4">
    <location>
        <begin position="83"/>
        <end position="136"/>
    </location>
</feature>
<evidence type="ECO:0000256" key="4">
    <source>
        <dbReference type="SAM" id="MobiDB-lite"/>
    </source>
</evidence>
<protein>
    <submittedName>
        <fullName evidence="5">Uncharacterized protein</fullName>
    </submittedName>
</protein>
<comment type="similarity">
    <text evidence="2">Belongs to the ESS2 family.</text>
</comment>
<proteinExistence type="inferred from homology"/>
<evidence type="ECO:0000256" key="3">
    <source>
        <dbReference type="ARBA" id="ARBA00023242"/>
    </source>
</evidence>
<keyword evidence="3" id="KW-0539">Nucleus</keyword>
<sequence length="474" mass="53823">MDSSPGSKAVEVMQSYHKDLLFKKPSGVPMKKVRKKVLDEEGYVEAIGKIIQRDFFPDLEKLKAQNEYLDAMERNDTSKLKELYEKYSGKKPPIQRLPSPATFETPANIHNSQEEEKLVDEPEPEPQDAEDQTQKDKQISLDQYLNSHTSQDNESFEDLLTEAEMKHREKYSFLYGEEEKSVSEQEKRLALPSIEDQASNVEKNAQLDMWGYRNRNYIMFTPDGVQLTKEQQMEMNKNRQKVVHMNTRLTVNPFNEVQSKEAINELAKTQAKILDGKIGVDGKELLKPETPKVNGFSFVREPSPSPSLLGSPLMTWGEIEGTPFRLDGGDTPLPRSQGPSFKISEPPRREQIALALAEKVGEKNRDQKKRNLDAQRKQLAQTPRPNTSAIDRLSTMSPAARRLATARLKLGVNSDLLSTYSPSPLTRQQTPKTPKRASTPLVNVKSKKLHTTEVSTDDLLNISLPKRQRASDFF</sequence>
<feature type="compositionally biased region" description="Basic and acidic residues" evidence="4">
    <location>
        <begin position="359"/>
        <end position="376"/>
    </location>
</feature>
<dbReference type="Pfam" id="PF09751">
    <property type="entry name" value="Es2"/>
    <property type="match status" value="1"/>
</dbReference>
<gene>
    <name evidence="5" type="ORF">CALMAC_LOCUS5110</name>
</gene>
<dbReference type="EMBL" id="CAACVG010006714">
    <property type="protein sequence ID" value="VEN41195.1"/>
    <property type="molecule type" value="Genomic_DNA"/>
</dbReference>
<evidence type="ECO:0000256" key="1">
    <source>
        <dbReference type="ARBA" id="ARBA00004123"/>
    </source>
</evidence>
<dbReference type="OrthoDB" id="19679at2759"/>
<accession>A0A653BZX3</accession>